<protein>
    <submittedName>
        <fullName evidence="4">Uncharacterized protein LOC101860740</fullName>
    </submittedName>
</protein>
<gene>
    <name evidence="4" type="primary">LOC101860740</name>
</gene>
<organism evidence="3 4">
    <name type="scientific">Aplysia californica</name>
    <name type="common">California sea hare</name>
    <dbReference type="NCBI Taxonomy" id="6500"/>
    <lineage>
        <taxon>Eukaryota</taxon>
        <taxon>Metazoa</taxon>
        <taxon>Spiralia</taxon>
        <taxon>Lophotrochozoa</taxon>
        <taxon>Mollusca</taxon>
        <taxon>Gastropoda</taxon>
        <taxon>Heterobranchia</taxon>
        <taxon>Euthyneura</taxon>
        <taxon>Tectipleura</taxon>
        <taxon>Aplysiida</taxon>
        <taxon>Aplysioidea</taxon>
        <taxon>Aplysiidae</taxon>
        <taxon>Aplysia</taxon>
    </lineage>
</organism>
<dbReference type="Pfam" id="PF01248">
    <property type="entry name" value="Ribosomal_L7Ae"/>
    <property type="match status" value="1"/>
</dbReference>
<feature type="compositionally biased region" description="Basic and acidic residues" evidence="1">
    <location>
        <begin position="465"/>
        <end position="480"/>
    </location>
</feature>
<dbReference type="InterPro" id="IPR004038">
    <property type="entry name" value="Ribosomal_eL8/eL30/eS12/Gad45"/>
</dbReference>
<dbReference type="InterPro" id="IPR029064">
    <property type="entry name" value="Ribosomal_eL30-like_sf"/>
</dbReference>
<proteinExistence type="predicted"/>
<feature type="domain" description="Ribosomal protein eL8/eL30/eS12/Gadd45" evidence="2">
    <location>
        <begin position="80"/>
        <end position="143"/>
    </location>
</feature>
<sequence length="710" mass="78254">MAAPTIAVSRRAATLTNLSKREKSKKGAKSKNLLCPELHEWPRPSSEVEDEILSKLTECLKEVPSLLKAKKKDHTQDDTEKKANMRSQLMIGVNSVFRGLERNSLECVLVSGMATPAIIATHVISLAEEKGCPLLCIDRLAPAVADSTDSKCCPLAIGFKKMVEGAKRDFEDVISLILANTSVKTECYVPSHTSALRPTEEPVPGENSLWPFCFEEDKEKEVLDMLVRTFSDAPKEVVKDEKKMQKKKKKKQQKKNLKENFCKSFSHQFEVGKRTVLQILDRGKLQLILVSGELRNVLAAESSSNNASSSLLRLAARKGCLIVCLRGMIEVLKPFFGGAGVAFLGLKKFTSLENPQELHFQHVVDKIKEKLEGLTQVSLPAMTDGGAMRSTMLPLTGTSQLEGSHRAETMSENKTSSAEKMESDEEESKTGSVEKMESDDEEADEEEDYSYLYVLKKDSKELAERREKEKREAEHAKKDASFGTDFISLSGGSQSSTKKPDVPTHRQKDCSSNKGNQTSVSKNNSGEKDKQVPSGVASSENIAISSPSNGKDENFLAFSTSDNVSSTSSLPEERESTPSVPDKEKTVEKNDTEMECSGLPLFLLDRSRQPDLTQSKKGQSVPSSQSINYGSDRKSLSSSPQVLGDVGGPSSRKGEEFLSLSLSSSSKNAKKSLKRKMENDSSFISFAYNETNIKTMVANVDKKRKKKKKK</sequence>
<dbReference type="Proteomes" id="UP000694888">
    <property type="component" value="Unplaced"/>
</dbReference>
<accession>A0ABM0JQI3</accession>
<evidence type="ECO:0000313" key="4">
    <source>
        <dbReference type="RefSeq" id="XP_005099190.1"/>
    </source>
</evidence>
<dbReference type="GeneID" id="101860740"/>
<feature type="region of interest" description="Disordered" evidence="1">
    <location>
        <begin position="465"/>
        <end position="654"/>
    </location>
</feature>
<dbReference type="PANTHER" id="PTHR46948:SF1">
    <property type="entry name" value="RIBONUCLEASE P PROTEIN SUBUNIT P38"/>
    <property type="match status" value="1"/>
</dbReference>
<name>A0ABM0JQI3_APLCA</name>
<dbReference type="RefSeq" id="XP_005099190.1">
    <property type="nucleotide sequence ID" value="XM_005099133.3"/>
</dbReference>
<feature type="compositionally biased region" description="Polar residues" evidence="1">
    <location>
        <begin position="610"/>
        <end position="629"/>
    </location>
</feature>
<feature type="compositionally biased region" description="Basic and acidic residues" evidence="1">
    <location>
        <begin position="498"/>
        <end position="511"/>
    </location>
</feature>
<feature type="compositionally biased region" description="Polar residues" evidence="1">
    <location>
        <begin position="512"/>
        <end position="524"/>
    </location>
</feature>
<dbReference type="SUPFAM" id="SSF55315">
    <property type="entry name" value="L30e-like"/>
    <property type="match status" value="1"/>
</dbReference>
<evidence type="ECO:0000259" key="2">
    <source>
        <dbReference type="Pfam" id="PF01248"/>
    </source>
</evidence>
<feature type="region of interest" description="Disordered" evidence="1">
    <location>
        <begin position="397"/>
        <end position="452"/>
    </location>
</feature>
<reference evidence="4" key="1">
    <citation type="submission" date="2025-08" db="UniProtKB">
        <authorList>
            <consortium name="RefSeq"/>
        </authorList>
    </citation>
    <scope>IDENTIFICATION</scope>
</reference>
<feature type="compositionally biased region" description="Low complexity" evidence="1">
    <location>
        <begin position="559"/>
        <end position="569"/>
    </location>
</feature>
<dbReference type="Gene3D" id="3.30.1330.30">
    <property type="match status" value="1"/>
</dbReference>
<feature type="compositionally biased region" description="Basic and acidic residues" evidence="1">
    <location>
        <begin position="571"/>
        <end position="592"/>
    </location>
</feature>
<evidence type="ECO:0000256" key="1">
    <source>
        <dbReference type="SAM" id="MobiDB-lite"/>
    </source>
</evidence>
<feature type="compositionally biased region" description="Basic and acidic residues" evidence="1">
    <location>
        <begin position="403"/>
        <end position="421"/>
    </location>
</feature>
<dbReference type="InterPro" id="IPR042848">
    <property type="entry name" value="Rpp38"/>
</dbReference>
<feature type="compositionally biased region" description="Acidic residues" evidence="1">
    <location>
        <begin position="437"/>
        <end position="449"/>
    </location>
</feature>
<feature type="compositionally biased region" description="Polar residues" evidence="1">
    <location>
        <begin position="536"/>
        <end position="549"/>
    </location>
</feature>
<dbReference type="PANTHER" id="PTHR46948">
    <property type="entry name" value="RIBONUCLEASE P PROTEIN SUBUNIT P38"/>
    <property type="match status" value="1"/>
</dbReference>
<evidence type="ECO:0000313" key="3">
    <source>
        <dbReference type="Proteomes" id="UP000694888"/>
    </source>
</evidence>
<keyword evidence="3" id="KW-1185">Reference proteome</keyword>